<evidence type="ECO:0000313" key="2">
    <source>
        <dbReference type="Proteomes" id="UP000010102"/>
    </source>
</evidence>
<dbReference type="KEGG" id="lpo:LPO_2205"/>
<evidence type="ECO:0000313" key="1">
    <source>
        <dbReference type="EMBL" id="CCD06194.1"/>
    </source>
</evidence>
<dbReference type="Proteomes" id="UP000010102">
    <property type="component" value="Chromosome"/>
</dbReference>
<name>A0AAV2UYY2_LEGPN</name>
<accession>A0AAV2UYY2</accession>
<reference evidence="1 2" key="1">
    <citation type="submission" date="2011-07" db="EMBL/GenBank/DDBJ databases">
        <authorList>
            <person name="Genoscope - CEA"/>
        </authorList>
    </citation>
    <scope>NUCLEOTIDE SEQUENCE [LARGE SCALE GENOMIC DNA]</scope>
    <source>
        <strain evidence="2">lorraine</strain>
    </source>
</reference>
<dbReference type="AlphaFoldDB" id="A0AAV2UYY2"/>
<protein>
    <recommendedName>
        <fullName evidence="3">Transposase</fullName>
    </recommendedName>
</protein>
<proteinExistence type="predicted"/>
<dbReference type="RefSeq" id="WP_014842130.1">
    <property type="nucleotide sequence ID" value="NC_018139.1"/>
</dbReference>
<dbReference type="EMBL" id="FQ958210">
    <property type="protein sequence ID" value="CCD06194.1"/>
    <property type="molecule type" value="Genomic_DNA"/>
</dbReference>
<evidence type="ECO:0008006" key="3">
    <source>
        <dbReference type="Google" id="ProtNLM"/>
    </source>
</evidence>
<sequence>MVINVCQKQMAKLFHAATKSLSASINSKRLIFNALFQIYLMWALDKDYIRSSQYPESVWAEEMRKHRLEALARNIKFHTRLRDGINASSARTIQNNDCFIHNSRYP</sequence>
<organism evidence="1 2">
    <name type="scientific">Legionella pneumophila subsp. pneumophila</name>
    <dbReference type="NCBI Taxonomy" id="91891"/>
    <lineage>
        <taxon>Bacteria</taxon>
        <taxon>Pseudomonadati</taxon>
        <taxon>Pseudomonadota</taxon>
        <taxon>Gammaproteobacteria</taxon>
        <taxon>Legionellales</taxon>
        <taxon>Legionellaceae</taxon>
        <taxon>Legionella</taxon>
    </lineage>
</organism>
<gene>
    <name evidence="1" type="ORF">LPO_2205</name>
</gene>